<evidence type="ECO:0000259" key="1">
    <source>
        <dbReference type="Pfam" id="PF00535"/>
    </source>
</evidence>
<dbReference type="Proteomes" id="UP000239471">
    <property type="component" value="Unassembled WGS sequence"/>
</dbReference>
<dbReference type="Gene3D" id="3.90.550.10">
    <property type="entry name" value="Spore Coat Polysaccharide Biosynthesis Protein SpsA, Chain A"/>
    <property type="match status" value="1"/>
</dbReference>
<dbReference type="Pfam" id="PF00535">
    <property type="entry name" value="Glycos_transf_2"/>
    <property type="match status" value="1"/>
</dbReference>
<dbReference type="OrthoDB" id="9785185at2"/>
<dbReference type="AlphaFoldDB" id="A0A2T0BD42"/>
<dbReference type="InterPro" id="IPR029044">
    <property type="entry name" value="Nucleotide-diphossugar_trans"/>
</dbReference>
<dbReference type="EC" id="2.4.1.212" evidence="2"/>
<evidence type="ECO:0000313" key="2">
    <source>
        <dbReference type="EMBL" id="PRR81765.1"/>
    </source>
</evidence>
<feature type="domain" description="Glycosyltransferase 2-like" evidence="1">
    <location>
        <begin position="11"/>
        <end position="173"/>
    </location>
</feature>
<reference evidence="2 3" key="1">
    <citation type="submission" date="2018-03" db="EMBL/GenBank/DDBJ databases">
        <title>Genome sequence of Clostridium vincentii DSM 10228.</title>
        <authorList>
            <person name="Poehlein A."/>
            <person name="Daniel R."/>
        </authorList>
    </citation>
    <scope>NUCLEOTIDE SEQUENCE [LARGE SCALE GENOMIC DNA]</scope>
    <source>
        <strain evidence="2 3">DSM 10228</strain>
    </source>
</reference>
<dbReference type="GO" id="GO:0050501">
    <property type="term" value="F:hyaluronan synthase activity"/>
    <property type="evidence" value="ECO:0007669"/>
    <property type="project" value="UniProtKB-EC"/>
</dbReference>
<gene>
    <name evidence="2" type="primary">hyaD</name>
    <name evidence="2" type="ORF">CLVI_22540</name>
</gene>
<dbReference type="SUPFAM" id="SSF53448">
    <property type="entry name" value="Nucleotide-diphospho-sugar transferases"/>
    <property type="match status" value="1"/>
</dbReference>
<keyword evidence="2" id="KW-0328">Glycosyltransferase</keyword>
<dbReference type="EMBL" id="PVXQ01000024">
    <property type="protein sequence ID" value="PRR81765.1"/>
    <property type="molecule type" value="Genomic_DNA"/>
</dbReference>
<organism evidence="2 3">
    <name type="scientific">Clostridium vincentii</name>
    <dbReference type="NCBI Taxonomy" id="52704"/>
    <lineage>
        <taxon>Bacteria</taxon>
        <taxon>Bacillati</taxon>
        <taxon>Bacillota</taxon>
        <taxon>Clostridia</taxon>
        <taxon>Eubacteriales</taxon>
        <taxon>Clostridiaceae</taxon>
        <taxon>Clostridium</taxon>
    </lineage>
</organism>
<dbReference type="RefSeq" id="WP_106060210.1">
    <property type="nucleotide sequence ID" value="NZ_PVXQ01000024.1"/>
</dbReference>
<evidence type="ECO:0000313" key="3">
    <source>
        <dbReference type="Proteomes" id="UP000239471"/>
    </source>
</evidence>
<sequence>MSKELGLKKISVIIPMYNSKDTIISTLNSIKNQTAFEQILEIIVVNDGSTDNSFEVVNKYIIEYKEMPIVVIDKPNGGVSFARNIGMKVAKGEWIALLDADDDWLPEKIQIQMKTIQEHPEIDFLGGDIDNRGLKILWRQINGLYEANVKDLCLKMFPQTSVAIFRKNIFEQIGGYDENQKYAEDGNYFLKICTSYNYYYLPVKMVFYGGGKPGFGFSGLSANLKKMYEGTIKNIKELKRDSVISNRFYVFLRGFYWAKYIRRILIVILRKF</sequence>
<dbReference type="InterPro" id="IPR001173">
    <property type="entry name" value="Glyco_trans_2-like"/>
</dbReference>
<keyword evidence="2" id="KW-0808">Transferase</keyword>
<protein>
    <submittedName>
        <fullName evidence="2">Hyaluronan synthase</fullName>
        <ecNumber evidence="2">2.4.1.212</ecNumber>
    </submittedName>
</protein>
<comment type="caution">
    <text evidence="2">The sequence shown here is derived from an EMBL/GenBank/DDBJ whole genome shotgun (WGS) entry which is preliminary data.</text>
</comment>
<keyword evidence="3" id="KW-1185">Reference proteome</keyword>
<dbReference type="PANTHER" id="PTHR22916">
    <property type="entry name" value="GLYCOSYLTRANSFERASE"/>
    <property type="match status" value="1"/>
</dbReference>
<proteinExistence type="predicted"/>
<accession>A0A2T0BD42</accession>
<name>A0A2T0BD42_9CLOT</name>
<dbReference type="CDD" id="cd00761">
    <property type="entry name" value="Glyco_tranf_GTA_type"/>
    <property type="match status" value="1"/>
</dbReference>